<protein>
    <recommendedName>
        <fullName evidence="4">Protein-L-isoaspartate O-methyltransferase</fullName>
        <ecNumber evidence="3">2.1.1.77</ecNumber>
    </recommendedName>
    <alternativeName>
        <fullName evidence="11">L-isoaspartyl protein carboxyl methyltransferase</fullName>
    </alternativeName>
    <alternativeName>
        <fullName evidence="9">Protein L-isoaspartyl methyltransferase</fullName>
    </alternativeName>
    <alternativeName>
        <fullName evidence="10">Protein-beta-aspartate methyltransferase</fullName>
    </alternativeName>
</protein>
<keyword evidence="6" id="KW-0489">Methyltransferase</keyword>
<evidence type="ECO:0000313" key="13">
    <source>
        <dbReference type="Proteomes" id="UP000231469"/>
    </source>
</evidence>
<dbReference type="GO" id="GO:0005737">
    <property type="term" value="C:cytoplasm"/>
    <property type="evidence" value="ECO:0007669"/>
    <property type="project" value="UniProtKB-SubCell"/>
</dbReference>
<dbReference type="PANTHER" id="PTHR11579:SF0">
    <property type="entry name" value="PROTEIN-L-ISOASPARTATE(D-ASPARTATE) O-METHYLTRANSFERASE"/>
    <property type="match status" value="1"/>
</dbReference>
<evidence type="ECO:0000256" key="1">
    <source>
        <dbReference type="ARBA" id="ARBA00004496"/>
    </source>
</evidence>
<evidence type="ECO:0000256" key="7">
    <source>
        <dbReference type="ARBA" id="ARBA00022679"/>
    </source>
</evidence>
<dbReference type="Proteomes" id="UP000231469">
    <property type="component" value="Unassembled WGS sequence"/>
</dbReference>
<gene>
    <name evidence="12" type="ORF">COX73_02420</name>
</gene>
<evidence type="ECO:0000256" key="11">
    <source>
        <dbReference type="ARBA" id="ARBA00031350"/>
    </source>
</evidence>
<evidence type="ECO:0000256" key="3">
    <source>
        <dbReference type="ARBA" id="ARBA00011890"/>
    </source>
</evidence>
<dbReference type="GO" id="GO:0004719">
    <property type="term" value="F:protein-L-isoaspartate (D-aspartate) O-methyltransferase activity"/>
    <property type="evidence" value="ECO:0007669"/>
    <property type="project" value="UniProtKB-EC"/>
</dbReference>
<evidence type="ECO:0000256" key="5">
    <source>
        <dbReference type="ARBA" id="ARBA00022490"/>
    </source>
</evidence>
<evidence type="ECO:0000313" key="12">
    <source>
        <dbReference type="EMBL" id="PJA02122.1"/>
    </source>
</evidence>
<dbReference type="Pfam" id="PF01135">
    <property type="entry name" value="PCMT"/>
    <property type="match status" value="1"/>
</dbReference>
<accession>A0A2M7VJV0</accession>
<evidence type="ECO:0000256" key="8">
    <source>
        <dbReference type="ARBA" id="ARBA00022691"/>
    </source>
</evidence>
<evidence type="ECO:0000256" key="10">
    <source>
        <dbReference type="ARBA" id="ARBA00031323"/>
    </source>
</evidence>
<name>A0A2M7VJV0_9BACT</name>
<dbReference type="EMBL" id="PFPS01000103">
    <property type="protein sequence ID" value="PJA02122.1"/>
    <property type="molecule type" value="Genomic_DNA"/>
</dbReference>
<evidence type="ECO:0000256" key="2">
    <source>
        <dbReference type="ARBA" id="ARBA00005369"/>
    </source>
</evidence>
<reference evidence="13" key="1">
    <citation type="submission" date="2017-09" db="EMBL/GenBank/DDBJ databases">
        <title>Depth-based differentiation of microbial function through sediment-hosted aquifers and enrichment of novel symbionts in the deep terrestrial subsurface.</title>
        <authorList>
            <person name="Probst A.J."/>
            <person name="Ladd B."/>
            <person name="Jarett J.K."/>
            <person name="Geller-Mcgrath D.E."/>
            <person name="Sieber C.M.K."/>
            <person name="Emerson J.B."/>
            <person name="Anantharaman K."/>
            <person name="Thomas B.C."/>
            <person name="Malmstrom R."/>
            <person name="Stieglmeier M."/>
            <person name="Klingl A."/>
            <person name="Woyke T."/>
            <person name="Ryan C.M."/>
            <person name="Banfield J.F."/>
        </authorList>
    </citation>
    <scope>NUCLEOTIDE SEQUENCE [LARGE SCALE GENOMIC DNA]</scope>
</reference>
<dbReference type="PANTHER" id="PTHR11579">
    <property type="entry name" value="PROTEIN-L-ISOASPARTATE O-METHYLTRANSFERASE"/>
    <property type="match status" value="1"/>
</dbReference>
<comment type="subcellular location">
    <subcellularLocation>
        <location evidence="1">Cytoplasm</location>
    </subcellularLocation>
</comment>
<dbReference type="SUPFAM" id="SSF53335">
    <property type="entry name" value="S-adenosyl-L-methionine-dependent methyltransferases"/>
    <property type="match status" value="1"/>
</dbReference>
<sequence>MNIGSLAKHKWDFGEKNNSKYNFVEKGIVEFICSDGSKGYEKEAPFDKILVSATAIRISDSWKKQLKVGGRIVTPMNSSIWLFIKKSETEFEQKEYPGFVFVPLINKD</sequence>
<keyword evidence="5" id="KW-0963">Cytoplasm</keyword>
<dbReference type="GO" id="GO:0032259">
    <property type="term" value="P:methylation"/>
    <property type="evidence" value="ECO:0007669"/>
    <property type="project" value="UniProtKB-KW"/>
</dbReference>
<keyword evidence="8" id="KW-0949">S-adenosyl-L-methionine</keyword>
<dbReference type="AlphaFoldDB" id="A0A2M7VJV0"/>
<evidence type="ECO:0000256" key="4">
    <source>
        <dbReference type="ARBA" id="ARBA00013346"/>
    </source>
</evidence>
<proteinExistence type="inferred from homology"/>
<keyword evidence="7" id="KW-0808">Transferase</keyword>
<comment type="similarity">
    <text evidence="2">Belongs to the methyltransferase superfamily. L-isoaspartyl/D-aspartyl protein methyltransferase family.</text>
</comment>
<dbReference type="Gene3D" id="3.40.50.150">
    <property type="entry name" value="Vaccinia Virus protein VP39"/>
    <property type="match status" value="1"/>
</dbReference>
<dbReference type="EC" id="2.1.1.77" evidence="3"/>
<organism evidence="12 13">
    <name type="scientific">bacterium (Candidatus Gribaldobacteria) CG_4_10_14_0_2_um_filter_36_18</name>
    <dbReference type="NCBI Taxonomy" id="2014264"/>
    <lineage>
        <taxon>Bacteria</taxon>
        <taxon>Candidatus Gribaldobacteria</taxon>
    </lineage>
</organism>
<dbReference type="InterPro" id="IPR029063">
    <property type="entry name" value="SAM-dependent_MTases_sf"/>
</dbReference>
<dbReference type="InterPro" id="IPR000682">
    <property type="entry name" value="PCMT"/>
</dbReference>
<evidence type="ECO:0000256" key="6">
    <source>
        <dbReference type="ARBA" id="ARBA00022603"/>
    </source>
</evidence>
<dbReference type="PROSITE" id="PS01279">
    <property type="entry name" value="PCMT"/>
    <property type="match status" value="1"/>
</dbReference>
<evidence type="ECO:0000256" key="9">
    <source>
        <dbReference type="ARBA" id="ARBA00030757"/>
    </source>
</evidence>
<comment type="caution">
    <text evidence="12">The sequence shown here is derived from an EMBL/GenBank/DDBJ whole genome shotgun (WGS) entry which is preliminary data.</text>
</comment>